<dbReference type="InterPro" id="IPR041097">
    <property type="entry name" value="PKHD_C"/>
</dbReference>
<dbReference type="NCBIfam" id="NF003974">
    <property type="entry name" value="PRK05467.1-3"/>
    <property type="match status" value="1"/>
</dbReference>
<dbReference type="InterPro" id="IPR006620">
    <property type="entry name" value="Pro_4_hyd_alph"/>
</dbReference>
<feature type="binding site" evidence="7">
    <location>
        <position position="161"/>
    </location>
    <ligand>
        <name>Fe cation</name>
        <dbReference type="ChEBI" id="CHEBI:24875"/>
    </ligand>
</feature>
<dbReference type="EMBL" id="CAJPVI010000050">
    <property type="protein sequence ID" value="CAG2158829.1"/>
    <property type="molecule type" value="Genomic_DNA"/>
</dbReference>
<dbReference type="InterPro" id="IPR044862">
    <property type="entry name" value="Pro_4_hyd_alph_FE2OG_OXY"/>
</dbReference>
<evidence type="ECO:0000256" key="7">
    <source>
        <dbReference type="HAMAP-Rule" id="MF_00657"/>
    </source>
</evidence>
<feature type="binding site" evidence="7">
    <location>
        <position position="98"/>
    </location>
    <ligand>
        <name>Fe cation</name>
        <dbReference type="ChEBI" id="CHEBI:24875"/>
    </ligand>
</feature>
<feature type="domain" description="Fe2OG dioxygenase" evidence="8">
    <location>
        <begin position="80"/>
        <end position="180"/>
    </location>
</feature>
<keyword evidence="3 7" id="KW-0847">Vitamin C</keyword>
<feature type="binding site" evidence="7">
    <location>
        <position position="100"/>
    </location>
    <ligand>
        <name>Fe cation</name>
        <dbReference type="ChEBI" id="CHEBI:24875"/>
    </ligand>
</feature>
<sequence>MLVVIPQVLNAEQVGAVRERLEHACEAWVDGRVTAGYSGAPVKFNQQIDERSDVALECQRLILGMLERNPRFISAALPNIVYPPMFNRYSEGMTFGAHVDGSVRIHPHDGRKLRTDISATLFLSPRDSYDGGELQVQDTYGTHSVKLDAGDMVVYPATSLHQVTPITRGTRVASFFWIQSLIRDDTQRSLLFDMDNAIQRLNQTGADEEARRTLVGCYHNLLRQWSET</sequence>
<feature type="binding site" evidence="7">
    <location>
        <position position="171"/>
    </location>
    <ligand>
        <name>2-oxoglutarate</name>
        <dbReference type="ChEBI" id="CHEBI:16810"/>
    </ligand>
</feature>
<dbReference type="GO" id="GO:0016491">
    <property type="term" value="F:oxidoreductase activity"/>
    <property type="evidence" value="ECO:0007669"/>
    <property type="project" value="UniProtKB-KW"/>
</dbReference>
<keyword evidence="6 7" id="KW-0408">Iron</keyword>
<comment type="cofactor">
    <cofactor evidence="7">
        <name>Fe(2+)</name>
        <dbReference type="ChEBI" id="CHEBI:29033"/>
    </cofactor>
    <text evidence="7">Binds 1 Fe(2+) ion per subunit.</text>
</comment>
<dbReference type="PROSITE" id="PS51471">
    <property type="entry name" value="FE2OG_OXY"/>
    <property type="match status" value="1"/>
</dbReference>
<accession>A0ABM8TRL5</accession>
<dbReference type="SMART" id="SM00702">
    <property type="entry name" value="P4Hc"/>
    <property type="match status" value="1"/>
</dbReference>
<comment type="caution">
    <text evidence="9">The sequence shown here is derived from an EMBL/GenBank/DDBJ whole genome shotgun (WGS) entry which is preliminary data.</text>
</comment>
<evidence type="ECO:0000256" key="5">
    <source>
        <dbReference type="ARBA" id="ARBA00023002"/>
    </source>
</evidence>
<dbReference type="Pfam" id="PF18331">
    <property type="entry name" value="PKHD_C"/>
    <property type="match status" value="1"/>
</dbReference>
<dbReference type="Gene3D" id="4.10.860.20">
    <property type="entry name" value="Rabenosyn, Rab binding domain"/>
    <property type="match status" value="1"/>
</dbReference>
<reference evidence="9 10" key="1">
    <citation type="submission" date="2021-03" db="EMBL/GenBank/DDBJ databases">
        <authorList>
            <person name="Peeters C."/>
        </authorList>
    </citation>
    <scope>NUCLEOTIDE SEQUENCE [LARGE SCALE GENOMIC DNA]</scope>
    <source>
        <strain evidence="9 10">LMG 26411</strain>
    </source>
</reference>
<evidence type="ECO:0000256" key="6">
    <source>
        <dbReference type="ARBA" id="ARBA00023004"/>
    </source>
</evidence>
<dbReference type="NCBIfam" id="NF003975">
    <property type="entry name" value="PRK05467.1-4"/>
    <property type="match status" value="1"/>
</dbReference>
<dbReference type="RefSeq" id="WP_211957067.1">
    <property type="nucleotide sequence ID" value="NZ_CAJPVI010000050.1"/>
</dbReference>
<dbReference type="EC" id="1.14.11.-" evidence="9"/>
<evidence type="ECO:0000259" key="8">
    <source>
        <dbReference type="PROSITE" id="PS51471"/>
    </source>
</evidence>
<proteinExistence type="inferred from homology"/>
<protein>
    <submittedName>
        <fullName evidence="9">PKHD-type hydroxylase</fullName>
        <ecNumber evidence="9">1.14.11.-</ecNumber>
    </submittedName>
</protein>
<dbReference type="Gene3D" id="2.60.120.620">
    <property type="entry name" value="q2cbj1_9rhob like domain"/>
    <property type="match status" value="1"/>
</dbReference>
<dbReference type="HAMAP" id="MF_00657">
    <property type="entry name" value="Hydroxyl_YbiX"/>
    <property type="match status" value="1"/>
</dbReference>
<dbReference type="Proteomes" id="UP000672657">
    <property type="component" value="Unassembled WGS sequence"/>
</dbReference>
<dbReference type="Pfam" id="PF13640">
    <property type="entry name" value="2OG-FeII_Oxy_3"/>
    <property type="match status" value="1"/>
</dbReference>
<dbReference type="PANTHER" id="PTHR41536:SF1">
    <property type="entry name" value="PKHD-TYPE HYDROXYLASE YBIX"/>
    <property type="match status" value="1"/>
</dbReference>
<dbReference type="InterPro" id="IPR005123">
    <property type="entry name" value="Oxoglu/Fe-dep_dioxygenase_dom"/>
</dbReference>
<name>A0ABM8TRL5_9BURK</name>
<organism evidence="9 10">
    <name type="scientific">Cupriavidus numazuensis</name>
    <dbReference type="NCBI Taxonomy" id="221992"/>
    <lineage>
        <taxon>Bacteria</taxon>
        <taxon>Pseudomonadati</taxon>
        <taxon>Pseudomonadota</taxon>
        <taxon>Betaproteobacteria</taxon>
        <taxon>Burkholderiales</taxon>
        <taxon>Burkholderiaceae</taxon>
        <taxon>Cupriavidus</taxon>
    </lineage>
</organism>
<evidence type="ECO:0000313" key="9">
    <source>
        <dbReference type="EMBL" id="CAG2158829.1"/>
    </source>
</evidence>
<dbReference type="InterPro" id="IPR023550">
    <property type="entry name" value="PKHD_hydroxylase"/>
</dbReference>
<dbReference type="PANTHER" id="PTHR41536">
    <property type="entry name" value="PKHD-TYPE HYDROXYLASE YBIX"/>
    <property type="match status" value="1"/>
</dbReference>
<gene>
    <name evidence="9" type="ORF">LMG26411_06230</name>
</gene>
<comment type="cofactor">
    <cofactor evidence="1 7">
        <name>L-ascorbate</name>
        <dbReference type="ChEBI" id="CHEBI:38290"/>
    </cofactor>
</comment>
<evidence type="ECO:0000256" key="1">
    <source>
        <dbReference type="ARBA" id="ARBA00001961"/>
    </source>
</evidence>
<evidence type="ECO:0000256" key="3">
    <source>
        <dbReference type="ARBA" id="ARBA00022896"/>
    </source>
</evidence>
<evidence type="ECO:0000313" key="10">
    <source>
        <dbReference type="Proteomes" id="UP000672657"/>
    </source>
</evidence>
<dbReference type="SUPFAM" id="SSF51197">
    <property type="entry name" value="Clavaminate synthase-like"/>
    <property type="match status" value="1"/>
</dbReference>
<keyword evidence="10" id="KW-1185">Reference proteome</keyword>
<evidence type="ECO:0000256" key="2">
    <source>
        <dbReference type="ARBA" id="ARBA00022723"/>
    </source>
</evidence>
<evidence type="ECO:0000256" key="4">
    <source>
        <dbReference type="ARBA" id="ARBA00022964"/>
    </source>
</evidence>
<keyword evidence="4 7" id="KW-0223">Dioxygenase</keyword>
<keyword evidence="5 7" id="KW-0560">Oxidoreductase</keyword>
<keyword evidence="2 7" id="KW-0479">Metal-binding</keyword>